<feature type="non-terminal residue" evidence="2">
    <location>
        <position position="178"/>
    </location>
</feature>
<organism evidence="2">
    <name type="scientific">hydrothermal vent metagenome</name>
    <dbReference type="NCBI Taxonomy" id="652676"/>
    <lineage>
        <taxon>unclassified sequences</taxon>
        <taxon>metagenomes</taxon>
        <taxon>ecological metagenomes</taxon>
    </lineage>
</organism>
<dbReference type="EMBL" id="UOEU01000504">
    <property type="protein sequence ID" value="VAW34031.1"/>
    <property type="molecule type" value="Genomic_DNA"/>
</dbReference>
<evidence type="ECO:0000259" key="1">
    <source>
        <dbReference type="Pfam" id="PF13439"/>
    </source>
</evidence>
<protein>
    <submittedName>
        <fullName evidence="2">Glycosyltransferase</fullName>
    </submittedName>
</protein>
<dbReference type="PANTHER" id="PTHR45947">
    <property type="entry name" value="SULFOQUINOVOSYL TRANSFERASE SQD2"/>
    <property type="match status" value="1"/>
</dbReference>
<reference evidence="2" key="1">
    <citation type="submission" date="2018-06" db="EMBL/GenBank/DDBJ databases">
        <authorList>
            <person name="Zhirakovskaya E."/>
        </authorList>
    </citation>
    <scope>NUCLEOTIDE SEQUENCE</scope>
</reference>
<dbReference type="AlphaFoldDB" id="A0A3B0USE3"/>
<accession>A0A3B0USE3</accession>
<dbReference type="InterPro" id="IPR028098">
    <property type="entry name" value="Glyco_trans_4-like_N"/>
</dbReference>
<keyword evidence="2" id="KW-0808">Transferase</keyword>
<dbReference type="PANTHER" id="PTHR45947:SF3">
    <property type="entry name" value="SULFOQUINOVOSYL TRANSFERASE SQD2"/>
    <property type="match status" value="1"/>
</dbReference>
<dbReference type="InterPro" id="IPR050194">
    <property type="entry name" value="Glycosyltransferase_grp1"/>
</dbReference>
<dbReference type="GO" id="GO:0016757">
    <property type="term" value="F:glycosyltransferase activity"/>
    <property type="evidence" value="ECO:0007669"/>
    <property type="project" value="TreeGrafter"/>
</dbReference>
<dbReference type="Gene3D" id="3.40.50.2000">
    <property type="entry name" value="Glycogen Phosphorylase B"/>
    <property type="match status" value="1"/>
</dbReference>
<gene>
    <name evidence="2" type="ORF">MNBD_CHLOROFLEXI01-712</name>
</gene>
<dbReference type="Pfam" id="PF13439">
    <property type="entry name" value="Glyco_transf_4"/>
    <property type="match status" value="1"/>
</dbReference>
<feature type="domain" description="Glycosyltransferase subfamily 4-like N-terminal" evidence="1">
    <location>
        <begin position="14"/>
        <end position="178"/>
    </location>
</feature>
<proteinExistence type="predicted"/>
<name>A0A3B0USE3_9ZZZZ</name>
<evidence type="ECO:0000313" key="2">
    <source>
        <dbReference type="EMBL" id="VAW34031.1"/>
    </source>
</evidence>
<sequence>MKIVEVLTYYRPWVSGLTIYVERLSKALANMGHDVTVLTSQYDANLPIYDVIDGVKIVRVPVAARVSKGVLMPGFGPMAWKLAQQADILHLHLPQFDAPGVAMRGRILGKPVVLTYHCDLQLPQGTLNRLVDKVVLSMNQMAGQLADAVVTYTRDYGTHSPFLSQYLDQKLHIIPPPV</sequence>
<dbReference type="SUPFAM" id="SSF53756">
    <property type="entry name" value="UDP-Glycosyltransferase/glycogen phosphorylase"/>
    <property type="match status" value="1"/>
</dbReference>